<dbReference type="InterPro" id="IPR034733">
    <property type="entry name" value="AcCoA_carboxyl_beta"/>
</dbReference>
<dbReference type="EMBL" id="CADCVU010000225">
    <property type="protein sequence ID" value="CAA9522974.1"/>
    <property type="molecule type" value="Genomic_DNA"/>
</dbReference>
<dbReference type="InterPro" id="IPR045190">
    <property type="entry name" value="MCCB/AccD1-like"/>
</dbReference>
<dbReference type="GO" id="GO:0047925">
    <property type="term" value="F:geranoyl-CoA carboxylase activity"/>
    <property type="evidence" value="ECO:0007669"/>
    <property type="project" value="UniProtKB-EC"/>
</dbReference>
<evidence type="ECO:0000313" key="2">
    <source>
        <dbReference type="EMBL" id="CAA9522974.1"/>
    </source>
</evidence>
<gene>
    <name evidence="2" type="ORF">AVDCRST_MAG45-2619</name>
</gene>
<dbReference type="AlphaFoldDB" id="A0A6J4THW6"/>
<keyword evidence="2" id="KW-0436">Ligase</keyword>
<feature type="domain" description="Acetyl-coenzyme A carboxylase carboxyl transferase subunit beta" evidence="1">
    <location>
        <begin position="2"/>
        <end position="82"/>
    </location>
</feature>
<sequence>MMGPKQLAGVLSIVARASAEARGQEFDEEADAKLRAGVEDQIEREQTALANTSRLYDDGIIDPRDTRTVLGIALSAVHNAPVAGVRGYGVYRM</sequence>
<dbReference type="EC" id="6.4.1.5" evidence="2"/>
<reference evidence="2" key="1">
    <citation type="submission" date="2020-02" db="EMBL/GenBank/DDBJ databases">
        <authorList>
            <person name="Meier V. D."/>
        </authorList>
    </citation>
    <scope>NUCLEOTIDE SEQUENCE</scope>
    <source>
        <strain evidence="2">AVDCRST_MAG45</strain>
    </source>
</reference>
<accession>A0A6J4THW6</accession>
<dbReference type="Gene3D" id="3.90.226.10">
    <property type="entry name" value="2-enoyl-CoA Hydratase, Chain A, domain 1"/>
    <property type="match status" value="1"/>
</dbReference>
<proteinExistence type="predicted"/>
<dbReference type="PANTHER" id="PTHR22855:SF46">
    <property type="entry name" value="METHYLCROTONOYL-COA CARBOXYLASE"/>
    <property type="match status" value="1"/>
</dbReference>
<protein>
    <submittedName>
        <fullName evidence="2">Geranyl-CoA carboxylase carboxyl transferase subunit</fullName>
        <ecNumber evidence="2">6.4.1.5</ecNumber>
    </submittedName>
</protein>
<dbReference type="InterPro" id="IPR029045">
    <property type="entry name" value="ClpP/crotonase-like_dom_sf"/>
</dbReference>
<dbReference type="PANTHER" id="PTHR22855">
    <property type="entry name" value="ACETYL, PROPIONYL, PYRUVATE, AND GLUTACONYL CARBOXYLASE-RELATED"/>
    <property type="match status" value="1"/>
</dbReference>
<organism evidence="2">
    <name type="scientific">uncultured Solirubrobacterales bacterium</name>
    <dbReference type="NCBI Taxonomy" id="768556"/>
    <lineage>
        <taxon>Bacteria</taxon>
        <taxon>Bacillati</taxon>
        <taxon>Actinomycetota</taxon>
        <taxon>Thermoleophilia</taxon>
        <taxon>Solirubrobacterales</taxon>
        <taxon>environmental samples</taxon>
    </lineage>
</organism>
<dbReference type="GO" id="GO:0016740">
    <property type="term" value="F:transferase activity"/>
    <property type="evidence" value="ECO:0007669"/>
    <property type="project" value="UniProtKB-KW"/>
</dbReference>
<dbReference type="SUPFAM" id="SSF52096">
    <property type="entry name" value="ClpP/crotonase"/>
    <property type="match status" value="1"/>
</dbReference>
<dbReference type="Pfam" id="PF01039">
    <property type="entry name" value="Carboxyl_trans"/>
    <property type="match status" value="1"/>
</dbReference>
<keyword evidence="2" id="KW-0808">Transferase</keyword>
<evidence type="ECO:0000259" key="1">
    <source>
        <dbReference type="Pfam" id="PF01039"/>
    </source>
</evidence>
<name>A0A6J4THW6_9ACTN</name>